<evidence type="ECO:0000313" key="2">
    <source>
        <dbReference type="EMBL" id="KAJ3659872.1"/>
    </source>
</evidence>
<reference evidence="2" key="1">
    <citation type="journal article" date="2023" name="G3 (Bethesda)">
        <title>Whole genome assemblies of Zophobas morio and Tenebrio molitor.</title>
        <authorList>
            <person name="Kaur S."/>
            <person name="Stinson S.A."/>
            <person name="diCenzo G.C."/>
        </authorList>
    </citation>
    <scope>NUCLEOTIDE SEQUENCE</scope>
    <source>
        <strain evidence="2">QUZm001</strain>
    </source>
</reference>
<evidence type="ECO:0000313" key="3">
    <source>
        <dbReference type="Proteomes" id="UP001168821"/>
    </source>
</evidence>
<feature type="region of interest" description="Disordered" evidence="1">
    <location>
        <begin position="1"/>
        <end position="31"/>
    </location>
</feature>
<protein>
    <submittedName>
        <fullName evidence="2">Uncharacterized protein</fullName>
    </submittedName>
</protein>
<sequence length="82" mass="9180">MGRREKAHDAPAPVTIPGLVSKSAGTPREKLKTREVPTLITSPLTTDIKGKTEDAQDVRLTTLSATNRHFPRHKREAIRRNR</sequence>
<gene>
    <name evidence="2" type="ORF">Zmor_011535</name>
</gene>
<dbReference type="Proteomes" id="UP001168821">
    <property type="component" value="Unassembled WGS sequence"/>
</dbReference>
<comment type="caution">
    <text evidence="2">The sequence shown here is derived from an EMBL/GenBank/DDBJ whole genome shotgun (WGS) entry which is preliminary data.</text>
</comment>
<accession>A0AA38ML37</accession>
<evidence type="ECO:0000256" key="1">
    <source>
        <dbReference type="SAM" id="MobiDB-lite"/>
    </source>
</evidence>
<organism evidence="2 3">
    <name type="scientific">Zophobas morio</name>
    <dbReference type="NCBI Taxonomy" id="2755281"/>
    <lineage>
        <taxon>Eukaryota</taxon>
        <taxon>Metazoa</taxon>
        <taxon>Ecdysozoa</taxon>
        <taxon>Arthropoda</taxon>
        <taxon>Hexapoda</taxon>
        <taxon>Insecta</taxon>
        <taxon>Pterygota</taxon>
        <taxon>Neoptera</taxon>
        <taxon>Endopterygota</taxon>
        <taxon>Coleoptera</taxon>
        <taxon>Polyphaga</taxon>
        <taxon>Cucujiformia</taxon>
        <taxon>Tenebrionidae</taxon>
        <taxon>Zophobas</taxon>
    </lineage>
</organism>
<dbReference type="AlphaFoldDB" id="A0AA38ML37"/>
<dbReference type="EMBL" id="JALNTZ010000003">
    <property type="protein sequence ID" value="KAJ3659872.1"/>
    <property type="molecule type" value="Genomic_DNA"/>
</dbReference>
<proteinExistence type="predicted"/>
<name>A0AA38ML37_9CUCU</name>
<keyword evidence="3" id="KW-1185">Reference proteome</keyword>